<accession>A0A0G1EQQ6</accession>
<gene>
    <name evidence="2" type="ORF">UV61_C0018G0015</name>
</gene>
<dbReference type="SUPFAM" id="SSF103481">
    <property type="entry name" value="Multidrug resistance efflux transporter EmrE"/>
    <property type="match status" value="2"/>
</dbReference>
<feature type="transmembrane region" description="Helical" evidence="1">
    <location>
        <begin position="6"/>
        <end position="26"/>
    </location>
</feature>
<feature type="transmembrane region" description="Helical" evidence="1">
    <location>
        <begin position="95"/>
        <end position="116"/>
    </location>
</feature>
<evidence type="ECO:0000256" key="1">
    <source>
        <dbReference type="SAM" id="Phobius"/>
    </source>
</evidence>
<feature type="transmembrane region" description="Helical" evidence="1">
    <location>
        <begin position="122"/>
        <end position="139"/>
    </location>
</feature>
<protein>
    <submittedName>
        <fullName evidence="2">Uncharacterized protein</fullName>
    </submittedName>
</protein>
<evidence type="ECO:0000313" key="3">
    <source>
        <dbReference type="Proteomes" id="UP000034050"/>
    </source>
</evidence>
<feature type="transmembrane region" description="Helical" evidence="1">
    <location>
        <begin position="268"/>
        <end position="285"/>
    </location>
</feature>
<sequence length="287" mass="32328">MVDVLNSWWFNLIGYLMCIVVFSQYYKLAVRNAKRDGAATILLQLIAGVSILLLAPFLSFKLPSDPKIYLLLIAASIFYALNDRMQTTARKNLQVSLYVILDRLSAIFLIVFGFTIFKNPFVIEKVIGAALILLGNFVVLYKRGKFELNKYVILSILATLTFSIAVSIDIGISKNFNLPFYIMLTLVIPAIMISLVEKINPKEILSQYSPIDKKYYLITGFSWGLLIFFLLRAYQFGQVTVVASLAATSVLINVLVAYIFLKEQDHKLKKIIAALVTILGVYLTVLK</sequence>
<organism evidence="2 3">
    <name type="scientific">Candidatus Gottesmanbacteria bacterium GW2011_GWB1_43_11</name>
    <dbReference type="NCBI Taxonomy" id="1618446"/>
    <lineage>
        <taxon>Bacteria</taxon>
        <taxon>Candidatus Gottesmaniibacteriota</taxon>
    </lineage>
</organism>
<dbReference type="InterPro" id="IPR037185">
    <property type="entry name" value="EmrE-like"/>
</dbReference>
<feature type="transmembrane region" description="Helical" evidence="1">
    <location>
        <begin position="66"/>
        <end position="83"/>
    </location>
</feature>
<keyword evidence="1" id="KW-0472">Membrane</keyword>
<dbReference type="EMBL" id="LCFD01000018">
    <property type="protein sequence ID" value="KKS85376.1"/>
    <property type="molecule type" value="Genomic_DNA"/>
</dbReference>
<keyword evidence="1" id="KW-0812">Transmembrane</keyword>
<name>A0A0G1EQQ6_9BACT</name>
<feature type="transmembrane region" description="Helical" evidence="1">
    <location>
        <begin position="151"/>
        <end position="172"/>
    </location>
</feature>
<feature type="transmembrane region" description="Helical" evidence="1">
    <location>
        <begin position="178"/>
        <end position="196"/>
    </location>
</feature>
<comment type="caution">
    <text evidence="2">The sequence shown here is derived from an EMBL/GenBank/DDBJ whole genome shotgun (WGS) entry which is preliminary data.</text>
</comment>
<feature type="transmembrane region" description="Helical" evidence="1">
    <location>
        <begin position="216"/>
        <end position="235"/>
    </location>
</feature>
<feature type="transmembrane region" description="Helical" evidence="1">
    <location>
        <begin position="241"/>
        <end position="261"/>
    </location>
</feature>
<feature type="transmembrane region" description="Helical" evidence="1">
    <location>
        <begin position="38"/>
        <end position="60"/>
    </location>
</feature>
<proteinExistence type="predicted"/>
<reference evidence="2 3" key="1">
    <citation type="journal article" date="2015" name="Nature">
        <title>rRNA introns, odd ribosomes, and small enigmatic genomes across a large radiation of phyla.</title>
        <authorList>
            <person name="Brown C.T."/>
            <person name="Hug L.A."/>
            <person name="Thomas B.C."/>
            <person name="Sharon I."/>
            <person name="Castelle C.J."/>
            <person name="Singh A."/>
            <person name="Wilkins M.J."/>
            <person name="Williams K.H."/>
            <person name="Banfield J.F."/>
        </authorList>
    </citation>
    <scope>NUCLEOTIDE SEQUENCE [LARGE SCALE GENOMIC DNA]</scope>
</reference>
<evidence type="ECO:0000313" key="2">
    <source>
        <dbReference type="EMBL" id="KKS85376.1"/>
    </source>
</evidence>
<keyword evidence="1" id="KW-1133">Transmembrane helix</keyword>
<dbReference type="AlphaFoldDB" id="A0A0G1EQQ6"/>
<dbReference type="Proteomes" id="UP000034050">
    <property type="component" value="Unassembled WGS sequence"/>
</dbReference>